<evidence type="ECO:0000313" key="3">
    <source>
        <dbReference type="Proteomes" id="UP000583556"/>
    </source>
</evidence>
<keyword evidence="2" id="KW-0413">Isomerase</keyword>
<dbReference type="InterPro" id="IPR013022">
    <property type="entry name" value="Xyl_isomerase-like_TIM-brl"/>
</dbReference>
<accession>A0A7Y0G8H5</accession>
<dbReference type="InterPro" id="IPR036237">
    <property type="entry name" value="Xyl_isomerase-like_sf"/>
</dbReference>
<gene>
    <name evidence="2" type="ORF">HHL27_04280</name>
</gene>
<evidence type="ECO:0000313" key="2">
    <source>
        <dbReference type="EMBL" id="NML92885.1"/>
    </source>
</evidence>
<dbReference type="GO" id="GO:0016853">
    <property type="term" value="F:isomerase activity"/>
    <property type="evidence" value="ECO:0007669"/>
    <property type="project" value="UniProtKB-KW"/>
</dbReference>
<evidence type="ECO:0000259" key="1">
    <source>
        <dbReference type="Pfam" id="PF01261"/>
    </source>
</evidence>
<dbReference type="EMBL" id="JABBGM010000002">
    <property type="protein sequence ID" value="NML92885.1"/>
    <property type="molecule type" value="Genomic_DNA"/>
</dbReference>
<dbReference type="Proteomes" id="UP000583556">
    <property type="component" value="Unassembled WGS sequence"/>
</dbReference>
<dbReference type="RefSeq" id="WP_169492167.1">
    <property type="nucleotide sequence ID" value="NZ_JABBGM010000002.1"/>
</dbReference>
<dbReference type="InterPro" id="IPR050312">
    <property type="entry name" value="IolE/XylAMocC-like"/>
</dbReference>
<name>A0A7Y0G8H5_9SPHN</name>
<organism evidence="2 3">
    <name type="scientific">Novosphingobium olei</name>
    <dbReference type="NCBI Taxonomy" id="2728851"/>
    <lineage>
        <taxon>Bacteria</taxon>
        <taxon>Pseudomonadati</taxon>
        <taxon>Pseudomonadota</taxon>
        <taxon>Alphaproteobacteria</taxon>
        <taxon>Sphingomonadales</taxon>
        <taxon>Sphingomonadaceae</taxon>
        <taxon>Novosphingobium</taxon>
    </lineage>
</organism>
<dbReference type="Pfam" id="PF01261">
    <property type="entry name" value="AP_endonuc_2"/>
    <property type="match status" value="1"/>
</dbReference>
<protein>
    <submittedName>
        <fullName evidence="2">Sugar phosphate isomerase/epimerase</fullName>
    </submittedName>
</protein>
<dbReference type="PANTHER" id="PTHR12110">
    <property type="entry name" value="HYDROXYPYRUVATE ISOMERASE"/>
    <property type="match status" value="1"/>
</dbReference>
<feature type="domain" description="Xylose isomerase-like TIM barrel" evidence="1">
    <location>
        <begin position="12"/>
        <end position="240"/>
    </location>
</feature>
<dbReference type="PANTHER" id="PTHR12110:SF41">
    <property type="entry name" value="INOSOSE DEHYDRATASE"/>
    <property type="match status" value="1"/>
</dbReference>
<dbReference type="Gene3D" id="3.20.20.150">
    <property type="entry name" value="Divalent-metal-dependent TIM barrel enzymes"/>
    <property type="match status" value="1"/>
</dbReference>
<sequence>MKLLDQDFDGTLAAVAAIGYREVETVGAFDRDPAQVADALARHGLTTPSQHLMPGNLYRDFSLYNRGGLSWDEIVRRFAIAFDFAQVDRFIAEAIERATRLGQRYITWQTNWQKQYGLAELKQHIAAFNRAGALCRSAGLQFAFHNHNLEFAVIDGMPGYDRMVIETDPDLVKLELDFMWMTAAGADPVAYLERFPGRYRMTHLKDRTADGRIAIPGTGVENFPRLIAASEKAGIEHAFVEFDQPVDPLNEITAAWKYLVSLKGMRA</sequence>
<dbReference type="SUPFAM" id="SSF51658">
    <property type="entry name" value="Xylose isomerase-like"/>
    <property type="match status" value="1"/>
</dbReference>
<proteinExistence type="predicted"/>
<dbReference type="AlphaFoldDB" id="A0A7Y0G8H5"/>
<comment type="caution">
    <text evidence="2">The sequence shown here is derived from an EMBL/GenBank/DDBJ whole genome shotgun (WGS) entry which is preliminary data.</text>
</comment>
<reference evidence="2 3" key="1">
    <citation type="submission" date="2020-04" db="EMBL/GenBank/DDBJ databases">
        <title>Novosphingobium sp. TW-4 isolated from soil.</title>
        <authorList>
            <person name="Dahal R.H."/>
            <person name="Chaudhary D.K."/>
        </authorList>
    </citation>
    <scope>NUCLEOTIDE SEQUENCE [LARGE SCALE GENOMIC DNA]</scope>
    <source>
        <strain evidence="2 3">TW-4</strain>
    </source>
</reference>
<keyword evidence="3" id="KW-1185">Reference proteome</keyword>